<name>A0ACB9B7D8_9ASTR</name>
<evidence type="ECO:0000313" key="2">
    <source>
        <dbReference type="Proteomes" id="UP001056120"/>
    </source>
</evidence>
<sequence>MGSCLAGRKLGFVGVLPLQLTLIPSSSRRTGVSQWHNSKLDPELIERKLNAMRILQNVDLPSSIVGLLTKPKEMAAIDVSKVRKVSDKCSLADEENEFVGNKDKKVALQP</sequence>
<gene>
    <name evidence="1" type="ORF">L1987_69980</name>
</gene>
<organism evidence="1 2">
    <name type="scientific">Smallanthus sonchifolius</name>
    <dbReference type="NCBI Taxonomy" id="185202"/>
    <lineage>
        <taxon>Eukaryota</taxon>
        <taxon>Viridiplantae</taxon>
        <taxon>Streptophyta</taxon>
        <taxon>Embryophyta</taxon>
        <taxon>Tracheophyta</taxon>
        <taxon>Spermatophyta</taxon>
        <taxon>Magnoliopsida</taxon>
        <taxon>eudicotyledons</taxon>
        <taxon>Gunneridae</taxon>
        <taxon>Pentapetalae</taxon>
        <taxon>asterids</taxon>
        <taxon>campanulids</taxon>
        <taxon>Asterales</taxon>
        <taxon>Asteraceae</taxon>
        <taxon>Asteroideae</taxon>
        <taxon>Heliantheae alliance</taxon>
        <taxon>Millerieae</taxon>
        <taxon>Smallanthus</taxon>
    </lineage>
</organism>
<dbReference type="Proteomes" id="UP001056120">
    <property type="component" value="Linkage Group LG23"/>
</dbReference>
<dbReference type="EMBL" id="CM042040">
    <property type="protein sequence ID" value="KAI3718003.1"/>
    <property type="molecule type" value="Genomic_DNA"/>
</dbReference>
<accession>A0ACB9B7D8</accession>
<proteinExistence type="predicted"/>
<evidence type="ECO:0000313" key="1">
    <source>
        <dbReference type="EMBL" id="KAI3718003.1"/>
    </source>
</evidence>
<reference evidence="2" key="1">
    <citation type="journal article" date="2022" name="Mol. Ecol. Resour.">
        <title>The genomes of chicory, endive, great burdock and yacon provide insights into Asteraceae palaeo-polyploidization history and plant inulin production.</title>
        <authorList>
            <person name="Fan W."/>
            <person name="Wang S."/>
            <person name="Wang H."/>
            <person name="Wang A."/>
            <person name="Jiang F."/>
            <person name="Liu H."/>
            <person name="Zhao H."/>
            <person name="Xu D."/>
            <person name="Zhang Y."/>
        </authorList>
    </citation>
    <scope>NUCLEOTIDE SEQUENCE [LARGE SCALE GENOMIC DNA]</scope>
    <source>
        <strain evidence="2">cv. Yunnan</strain>
    </source>
</reference>
<keyword evidence="2" id="KW-1185">Reference proteome</keyword>
<comment type="caution">
    <text evidence="1">The sequence shown here is derived from an EMBL/GenBank/DDBJ whole genome shotgun (WGS) entry which is preliminary data.</text>
</comment>
<protein>
    <submittedName>
        <fullName evidence="1">Uncharacterized protein</fullName>
    </submittedName>
</protein>
<reference evidence="1 2" key="2">
    <citation type="journal article" date="2022" name="Mol. Ecol. Resour.">
        <title>The genomes of chicory, endive, great burdock and yacon provide insights into Asteraceae paleo-polyploidization history and plant inulin production.</title>
        <authorList>
            <person name="Fan W."/>
            <person name="Wang S."/>
            <person name="Wang H."/>
            <person name="Wang A."/>
            <person name="Jiang F."/>
            <person name="Liu H."/>
            <person name="Zhao H."/>
            <person name="Xu D."/>
            <person name="Zhang Y."/>
        </authorList>
    </citation>
    <scope>NUCLEOTIDE SEQUENCE [LARGE SCALE GENOMIC DNA]</scope>
    <source>
        <strain evidence="2">cv. Yunnan</strain>
        <tissue evidence="1">Leaves</tissue>
    </source>
</reference>